<accession>A0A5K3FIZ2</accession>
<sequence length="57" mass="6243">MKSSHIGLRCLSHEKATQLAGSSTALNCFSVEKTIQTQVLRCLNLITHSVDAPSLRF</sequence>
<organism evidence="1">
    <name type="scientific">Mesocestoides corti</name>
    <name type="common">Flatworm</name>
    <dbReference type="NCBI Taxonomy" id="53468"/>
    <lineage>
        <taxon>Eukaryota</taxon>
        <taxon>Metazoa</taxon>
        <taxon>Spiralia</taxon>
        <taxon>Lophotrochozoa</taxon>
        <taxon>Platyhelminthes</taxon>
        <taxon>Cestoda</taxon>
        <taxon>Eucestoda</taxon>
        <taxon>Cyclophyllidea</taxon>
        <taxon>Mesocestoididae</taxon>
        <taxon>Mesocestoides</taxon>
    </lineage>
</organism>
<dbReference type="WBParaSite" id="MCU_008896-RA">
    <property type="protein sequence ID" value="MCU_008896-RA"/>
    <property type="gene ID" value="MCU_008896"/>
</dbReference>
<evidence type="ECO:0000313" key="1">
    <source>
        <dbReference type="WBParaSite" id="MCU_008896-RA"/>
    </source>
</evidence>
<proteinExistence type="predicted"/>
<protein>
    <submittedName>
        <fullName evidence="1">Uncharacterized protein</fullName>
    </submittedName>
</protein>
<name>A0A5K3FIZ2_MESCO</name>
<dbReference type="AlphaFoldDB" id="A0A5K3FIZ2"/>
<reference evidence="1" key="1">
    <citation type="submission" date="2019-11" db="UniProtKB">
        <authorList>
            <consortium name="WormBaseParasite"/>
        </authorList>
    </citation>
    <scope>IDENTIFICATION</scope>
</reference>